<comment type="caution">
    <text evidence="7">The sequence shown here is derived from an EMBL/GenBank/DDBJ whole genome shotgun (WGS) entry which is preliminary data.</text>
</comment>
<dbReference type="PANTHER" id="PTHR21716">
    <property type="entry name" value="TRANSMEMBRANE PROTEIN"/>
    <property type="match status" value="1"/>
</dbReference>
<dbReference type="InterPro" id="IPR002549">
    <property type="entry name" value="AI-2E-like"/>
</dbReference>
<feature type="transmembrane region" description="Helical" evidence="6">
    <location>
        <begin position="70"/>
        <end position="88"/>
    </location>
</feature>
<evidence type="ECO:0000313" key="8">
    <source>
        <dbReference type="Proteomes" id="UP000282971"/>
    </source>
</evidence>
<gene>
    <name evidence="7" type="ORF">EOD43_00845</name>
</gene>
<keyword evidence="8" id="KW-1185">Reference proteome</keyword>
<reference evidence="7 8" key="1">
    <citation type="submission" date="2019-01" db="EMBL/GenBank/DDBJ databases">
        <authorList>
            <person name="Chen W.-M."/>
        </authorList>
    </citation>
    <scope>NUCLEOTIDE SEQUENCE [LARGE SCALE GENOMIC DNA]</scope>
    <source>
        <strain evidence="7 8">CCP-7</strain>
    </source>
</reference>
<dbReference type="EMBL" id="SACN01000001">
    <property type="protein sequence ID" value="RVT92510.1"/>
    <property type="molecule type" value="Genomic_DNA"/>
</dbReference>
<feature type="transmembrane region" description="Helical" evidence="6">
    <location>
        <begin position="189"/>
        <end position="208"/>
    </location>
</feature>
<keyword evidence="5 6" id="KW-0472">Membrane</keyword>
<feature type="transmembrane region" description="Helical" evidence="6">
    <location>
        <begin position="305"/>
        <end position="324"/>
    </location>
</feature>
<dbReference type="Pfam" id="PF01594">
    <property type="entry name" value="AI-2E_transport"/>
    <property type="match status" value="1"/>
</dbReference>
<feature type="transmembrane region" description="Helical" evidence="6">
    <location>
        <begin position="344"/>
        <end position="371"/>
    </location>
</feature>
<dbReference type="PANTHER" id="PTHR21716:SF16">
    <property type="entry name" value="BLL1467 PROTEIN"/>
    <property type="match status" value="1"/>
</dbReference>
<feature type="transmembrane region" description="Helical" evidence="6">
    <location>
        <begin position="273"/>
        <end position="298"/>
    </location>
</feature>
<dbReference type="Proteomes" id="UP000282971">
    <property type="component" value="Unassembled WGS sequence"/>
</dbReference>
<comment type="similarity">
    <text evidence="2">Belongs to the autoinducer-2 exporter (AI-2E) (TC 2.A.86) family.</text>
</comment>
<keyword evidence="4 6" id="KW-1133">Transmembrane helix</keyword>
<proteinExistence type="inferred from homology"/>
<dbReference type="OrthoDB" id="9799225at2"/>
<name>A0A437M475_9SPHN</name>
<dbReference type="GO" id="GO:0055085">
    <property type="term" value="P:transmembrane transport"/>
    <property type="evidence" value="ECO:0007669"/>
    <property type="project" value="TreeGrafter"/>
</dbReference>
<sequence length="410" mass="44237">MAEADDNRLADEAAQAEERRERVVEIVRESIVASADHAFRRDRLLAWLALSAGAGLVLAIPFALRAGAEFFLPTTTALVIAIALVPLLEWMERRGLPSGLAALSCVLLFLTVANVAIASIVVPATDWFALLPSRIAQIRRNLSPLIDLYSAFERFIDQTMGAIMRSSASSARTVRVESPNSLFDLVATSAPHAIVQMVFATLVVYFFLSGWTRMRRRTITSRGSFSSAMTTARVIQEMVDRTSAYLATITLINMSLGVIVSLVLWFVGMPTPVMWGGLVAILNYIPYFGPVAAAGLLGVGGLMTFADLGYALVPAAMFVGLHLVEANLFTPLLVGRRLTINPLLILIALSFWSWVWGTTGALLAVPLLIIVKTILDAAGRPDIAGFLFAEGTFTNGPDDEDSTPSAPLGR</sequence>
<organism evidence="7 8">
    <name type="scientific">Sphingomonas crocodyli</name>
    <dbReference type="NCBI Taxonomy" id="1979270"/>
    <lineage>
        <taxon>Bacteria</taxon>
        <taxon>Pseudomonadati</taxon>
        <taxon>Pseudomonadota</taxon>
        <taxon>Alphaproteobacteria</taxon>
        <taxon>Sphingomonadales</taxon>
        <taxon>Sphingomonadaceae</taxon>
        <taxon>Sphingomonas</taxon>
    </lineage>
</organism>
<comment type="subcellular location">
    <subcellularLocation>
        <location evidence="1">Membrane</location>
        <topology evidence="1">Multi-pass membrane protein</topology>
    </subcellularLocation>
</comment>
<accession>A0A437M475</accession>
<protein>
    <submittedName>
        <fullName evidence="7">AI-2E family transporter</fullName>
    </submittedName>
</protein>
<evidence type="ECO:0000256" key="5">
    <source>
        <dbReference type="ARBA" id="ARBA00023136"/>
    </source>
</evidence>
<evidence type="ECO:0000256" key="2">
    <source>
        <dbReference type="ARBA" id="ARBA00009773"/>
    </source>
</evidence>
<evidence type="ECO:0000256" key="1">
    <source>
        <dbReference type="ARBA" id="ARBA00004141"/>
    </source>
</evidence>
<keyword evidence="3 6" id="KW-0812">Transmembrane</keyword>
<dbReference type="AlphaFoldDB" id="A0A437M475"/>
<feature type="transmembrane region" description="Helical" evidence="6">
    <location>
        <begin position="100"/>
        <end position="122"/>
    </location>
</feature>
<evidence type="ECO:0000313" key="7">
    <source>
        <dbReference type="EMBL" id="RVT92510.1"/>
    </source>
</evidence>
<evidence type="ECO:0000256" key="4">
    <source>
        <dbReference type="ARBA" id="ARBA00022989"/>
    </source>
</evidence>
<feature type="transmembrane region" description="Helical" evidence="6">
    <location>
        <begin position="243"/>
        <end position="267"/>
    </location>
</feature>
<feature type="transmembrane region" description="Helical" evidence="6">
    <location>
        <begin position="44"/>
        <end position="64"/>
    </location>
</feature>
<evidence type="ECO:0000256" key="3">
    <source>
        <dbReference type="ARBA" id="ARBA00022692"/>
    </source>
</evidence>
<dbReference type="GO" id="GO:0016020">
    <property type="term" value="C:membrane"/>
    <property type="evidence" value="ECO:0007669"/>
    <property type="project" value="UniProtKB-SubCell"/>
</dbReference>
<evidence type="ECO:0000256" key="6">
    <source>
        <dbReference type="SAM" id="Phobius"/>
    </source>
</evidence>